<evidence type="ECO:0000256" key="1">
    <source>
        <dbReference type="SAM" id="Phobius"/>
    </source>
</evidence>
<reference evidence="2 3" key="1">
    <citation type="journal article" date="2016" name="Nat. Commun.">
        <title>Thousands of microbial genomes shed light on interconnected biogeochemical processes in an aquifer system.</title>
        <authorList>
            <person name="Anantharaman K."/>
            <person name="Brown C.T."/>
            <person name="Hug L.A."/>
            <person name="Sharon I."/>
            <person name="Castelle C.J."/>
            <person name="Probst A.J."/>
            <person name="Thomas B.C."/>
            <person name="Singh A."/>
            <person name="Wilkins M.J."/>
            <person name="Karaoz U."/>
            <person name="Brodie E.L."/>
            <person name="Williams K.H."/>
            <person name="Hubbard S.S."/>
            <person name="Banfield J.F."/>
        </authorList>
    </citation>
    <scope>NUCLEOTIDE SEQUENCE [LARGE SCALE GENOMIC DNA]</scope>
</reference>
<dbReference type="EMBL" id="MHUW01000003">
    <property type="protein sequence ID" value="OHA84271.1"/>
    <property type="molecule type" value="Genomic_DNA"/>
</dbReference>
<sequence length="80" mass="8979">MSIPKFVRPEFFDIFGIATFGVITFVGARGLFWGEQVPFWALIFLFVVGIAGLIIDGAIVYRTYLRKDEKSGTDTPNMVN</sequence>
<keyword evidence="1" id="KW-0812">Transmembrane</keyword>
<keyword evidence="1" id="KW-1133">Transmembrane helix</keyword>
<comment type="caution">
    <text evidence="2">The sequence shown here is derived from an EMBL/GenBank/DDBJ whole genome shotgun (WGS) entry which is preliminary data.</text>
</comment>
<evidence type="ECO:0000313" key="2">
    <source>
        <dbReference type="EMBL" id="OHA84271.1"/>
    </source>
</evidence>
<dbReference type="AlphaFoldDB" id="A0A1G2SIP4"/>
<evidence type="ECO:0000313" key="3">
    <source>
        <dbReference type="Proteomes" id="UP000177987"/>
    </source>
</evidence>
<feature type="transmembrane region" description="Helical" evidence="1">
    <location>
        <begin position="12"/>
        <end position="33"/>
    </location>
</feature>
<accession>A0A1G2SIP4</accession>
<dbReference type="STRING" id="1802727.A2937_03410"/>
<proteinExistence type="predicted"/>
<feature type="transmembrane region" description="Helical" evidence="1">
    <location>
        <begin position="39"/>
        <end position="61"/>
    </location>
</feature>
<keyword evidence="1" id="KW-0472">Membrane</keyword>
<protein>
    <submittedName>
        <fullName evidence="2">Uncharacterized protein</fullName>
    </submittedName>
</protein>
<organism evidence="2 3">
    <name type="scientific">Candidatus Yonathbacteria bacterium RIFCSPLOWO2_01_FULL_47_33b</name>
    <dbReference type="NCBI Taxonomy" id="1802727"/>
    <lineage>
        <taxon>Bacteria</taxon>
        <taxon>Candidatus Yonathiibacteriota</taxon>
    </lineage>
</organism>
<dbReference type="Proteomes" id="UP000177987">
    <property type="component" value="Unassembled WGS sequence"/>
</dbReference>
<name>A0A1G2SIP4_9BACT</name>
<gene>
    <name evidence="2" type="ORF">A2937_03410</name>
</gene>